<sequence length="74" mass="8012">MVKSGDCRVVMEVSMAFVGGVCYAASWSSEVSSHLLTYLSGVGGWWLCQAQAWVGVGALSHVWNTIFTVQINRS</sequence>
<name>A0ABQ7LR20_BRACM</name>
<proteinExistence type="predicted"/>
<reference evidence="1 2" key="1">
    <citation type="submission" date="2021-03" db="EMBL/GenBank/DDBJ databases">
        <authorList>
            <person name="King G.J."/>
            <person name="Bancroft I."/>
            <person name="Baten A."/>
            <person name="Bloomfield J."/>
            <person name="Borpatragohain P."/>
            <person name="He Z."/>
            <person name="Irish N."/>
            <person name="Irwin J."/>
            <person name="Liu K."/>
            <person name="Mauleon R.P."/>
            <person name="Moore J."/>
            <person name="Morris R."/>
            <person name="Ostergaard L."/>
            <person name="Wang B."/>
            <person name="Wells R."/>
        </authorList>
    </citation>
    <scope>NUCLEOTIDE SEQUENCE [LARGE SCALE GENOMIC DNA]</scope>
    <source>
        <strain evidence="1">R-o-18</strain>
        <tissue evidence="1">Leaf</tissue>
    </source>
</reference>
<keyword evidence="2" id="KW-1185">Reference proteome</keyword>
<gene>
    <name evidence="1" type="primary">A08g505960.1_BraROA</name>
    <name evidence="1" type="ORF">IGI04_030540</name>
</gene>
<dbReference type="Proteomes" id="UP000823674">
    <property type="component" value="Chromosome A08"/>
</dbReference>
<comment type="caution">
    <text evidence="1">The sequence shown here is derived from an EMBL/GenBank/DDBJ whole genome shotgun (WGS) entry which is preliminary data.</text>
</comment>
<protein>
    <submittedName>
        <fullName evidence="1">Uncharacterized protein</fullName>
    </submittedName>
</protein>
<evidence type="ECO:0000313" key="1">
    <source>
        <dbReference type="EMBL" id="KAG5388999.1"/>
    </source>
</evidence>
<organism evidence="1 2">
    <name type="scientific">Brassica rapa subsp. trilocularis</name>
    <dbReference type="NCBI Taxonomy" id="1813537"/>
    <lineage>
        <taxon>Eukaryota</taxon>
        <taxon>Viridiplantae</taxon>
        <taxon>Streptophyta</taxon>
        <taxon>Embryophyta</taxon>
        <taxon>Tracheophyta</taxon>
        <taxon>Spermatophyta</taxon>
        <taxon>Magnoliopsida</taxon>
        <taxon>eudicotyledons</taxon>
        <taxon>Gunneridae</taxon>
        <taxon>Pentapetalae</taxon>
        <taxon>rosids</taxon>
        <taxon>malvids</taxon>
        <taxon>Brassicales</taxon>
        <taxon>Brassicaceae</taxon>
        <taxon>Brassiceae</taxon>
        <taxon>Brassica</taxon>
    </lineage>
</organism>
<dbReference type="EMBL" id="JADBGQ010000007">
    <property type="protein sequence ID" value="KAG5388999.1"/>
    <property type="molecule type" value="Genomic_DNA"/>
</dbReference>
<accession>A0ABQ7LR20</accession>
<evidence type="ECO:0000313" key="2">
    <source>
        <dbReference type="Proteomes" id="UP000823674"/>
    </source>
</evidence>